<dbReference type="EMBL" id="JAKOGI010000658">
    <property type="protein sequence ID" value="KAJ8431875.1"/>
    <property type="molecule type" value="Genomic_DNA"/>
</dbReference>
<dbReference type="SUPFAM" id="SSF50249">
    <property type="entry name" value="Nucleic acid-binding proteins"/>
    <property type="match status" value="1"/>
</dbReference>
<dbReference type="InterPro" id="IPR012340">
    <property type="entry name" value="NA-bd_OB-fold"/>
</dbReference>
<dbReference type="InterPro" id="IPR051029">
    <property type="entry name" value="mRNA_Capping_Enz/RNA_Phosphat"/>
</dbReference>
<dbReference type="Gene3D" id="2.40.50.140">
    <property type="entry name" value="Nucleic acid-binding proteins"/>
    <property type="match status" value="1"/>
</dbReference>
<dbReference type="AlphaFoldDB" id="A0A9Q1JVY5"/>
<protein>
    <recommendedName>
        <fullName evidence="2">mRNA capping enzyme C-terminal domain-containing protein</fullName>
    </recommendedName>
</protein>
<keyword evidence="4" id="KW-1185">Reference proteome</keyword>
<dbReference type="GO" id="GO:0006370">
    <property type="term" value="P:7-methylguanosine mRNA capping"/>
    <property type="evidence" value="ECO:0007669"/>
    <property type="project" value="TreeGrafter"/>
</dbReference>
<evidence type="ECO:0000256" key="1">
    <source>
        <dbReference type="SAM" id="MobiDB-lite"/>
    </source>
</evidence>
<dbReference type="GO" id="GO:0004484">
    <property type="term" value="F:mRNA guanylyltransferase activity"/>
    <property type="evidence" value="ECO:0007669"/>
    <property type="project" value="TreeGrafter"/>
</dbReference>
<feature type="region of interest" description="Disordered" evidence="1">
    <location>
        <begin position="43"/>
        <end position="69"/>
    </location>
</feature>
<comment type="caution">
    <text evidence="3">The sequence shown here is derived from an EMBL/GenBank/DDBJ whole genome shotgun (WGS) entry which is preliminary data.</text>
</comment>
<evidence type="ECO:0000313" key="4">
    <source>
        <dbReference type="Proteomes" id="UP001153076"/>
    </source>
</evidence>
<evidence type="ECO:0000259" key="2">
    <source>
        <dbReference type="Pfam" id="PF03919"/>
    </source>
</evidence>
<proteinExistence type="predicted"/>
<accession>A0A9Q1JVY5</accession>
<reference evidence="3" key="1">
    <citation type="submission" date="2022-04" db="EMBL/GenBank/DDBJ databases">
        <title>Carnegiea gigantea Genome sequencing and assembly v2.</title>
        <authorList>
            <person name="Copetti D."/>
            <person name="Sanderson M.J."/>
            <person name="Burquez A."/>
            <person name="Wojciechowski M.F."/>
        </authorList>
    </citation>
    <scope>NUCLEOTIDE SEQUENCE</scope>
    <source>
        <strain evidence="3">SGP5-SGP5p</strain>
        <tissue evidence="3">Aerial part</tissue>
    </source>
</reference>
<dbReference type="Proteomes" id="UP001153076">
    <property type="component" value="Unassembled WGS sequence"/>
</dbReference>
<evidence type="ECO:0000313" key="3">
    <source>
        <dbReference type="EMBL" id="KAJ8431875.1"/>
    </source>
</evidence>
<dbReference type="OrthoDB" id="200924at2759"/>
<dbReference type="InterPro" id="IPR013846">
    <property type="entry name" value="mRNA_cap_enzyme_C"/>
</dbReference>
<organism evidence="3 4">
    <name type="scientific">Carnegiea gigantea</name>
    <dbReference type="NCBI Taxonomy" id="171969"/>
    <lineage>
        <taxon>Eukaryota</taxon>
        <taxon>Viridiplantae</taxon>
        <taxon>Streptophyta</taxon>
        <taxon>Embryophyta</taxon>
        <taxon>Tracheophyta</taxon>
        <taxon>Spermatophyta</taxon>
        <taxon>Magnoliopsida</taxon>
        <taxon>eudicotyledons</taxon>
        <taxon>Gunneridae</taxon>
        <taxon>Pentapetalae</taxon>
        <taxon>Caryophyllales</taxon>
        <taxon>Cactineae</taxon>
        <taxon>Cactaceae</taxon>
        <taxon>Cactoideae</taxon>
        <taxon>Echinocereeae</taxon>
        <taxon>Carnegiea</taxon>
    </lineage>
</organism>
<feature type="region of interest" description="Disordered" evidence="1">
    <location>
        <begin position="143"/>
        <end position="171"/>
    </location>
</feature>
<sequence length="171" mass="19190">MRRRGRKEVGAGATSRWFLGDRLMSGSRGLVAAKAWPDCGGRRVRGMGGGPGQRSECLGNKGSRDGSDPASFSGKIIECAFDSEENAWMLMRVRTDKNTPNEFNTYRKVMRSIKDNITEDVLLNEINEIICLPMYADRIQYDSRVQKKGKPPPTTGKDRRFKFKQPQEGIA</sequence>
<dbReference type="PANTHER" id="PTHR10367">
    <property type="entry name" value="MRNA-CAPPING ENZYME"/>
    <property type="match status" value="1"/>
</dbReference>
<gene>
    <name evidence="3" type="ORF">Cgig2_001567</name>
</gene>
<dbReference type="PANTHER" id="PTHR10367:SF17">
    <property type="entry name" value="MRNA-CAPPING ENZYME"/>
    <property type="match status" value="1"/>
</dbReference>
<dbReference type="Pfam" id="PF03919">
    <property type="entry name" value="mRNA_cap_C"/>
    <property type="match status" value="1"/>
</dbReference>
<name>A0A9Q1JVY5_9CARY</name>
<feature type="domain" description="mRNA capping enzyme C-terminal" evidence="2">
    <location>
        <begin position="70"/>
        <end position="123"/>
    </location>
</feature>